<name>A0A2Z4QL28_9GAST</name>
<evidence type="ECO:0000313" key="3">
    <source>
        <dbReference type="EMBL" id="AWY11217.1"/>
    </source>
</evidence>
<dbReference type="InterPro" id="IPR044998">
    <property type="entry name" value="Timeless"/>
</dbReference>
<comment type="similarity">
    <text evidence="1">Belongs to the timeless family.</text>
</comment>
<dbReference type="GO" id="GO:0031298">
    <property type="term" value="C:replication fork protection complex"/>
    <property type="evidence" value="ECO:0007669"/>
    <property type="project" value="TreeGrafter"/>
</dbReference>
<sequence>MSSMNSSSCLMDMDIFLAYLKKFATDIVYTGLVELVEDIMKALMTKYESVIDHSLLMWTVGFFLSFSQQQELELVQIKEILNMDLFGFLVYEGVKNCEALMMHRNKNSDCAVEKHRLHLVVCTLNQMFRTLLANNKTEPVKDYLHSLQKFLSHVSNLRNLFVLLIRQHVSSEQSQTYLCDLVQTNHVLMLLIEEWLTAGFLQEDSKFSLLTHVNQFATNKVMAKYGSLLEQEDGNRGNLNTAVLTMMYHVAGSCHRHDTLIQLPILKVFSDIWMESTVREESKLRAAKTNPSTSSLYDHEFKDLIEFILKIFMTDSERDNSSLAEKLFANVESPASYETESLESMNTDSGLFGKELGEEEQVLIISWMSELPRTEDTAKVITCRLQDHGFYHSTEVVRKHLEEYGYLEMRPAPDDAQDVDDGVMAALPGQGAGDDNSQNMNQIMQELSMVAEEELIPYLVGKVKEKGHGEHLVWLQTQLMEAAYVKLGLQDPGCRIHAEEPVARFYALQNKAIPLVPWCEQLEQALASPYWILLQKCLGLYCDDPNIIFPRIPQYLTPYMLVDMARRIGSIDMVPAKFDVTALKQEPMTMGMPKNDIPAVSQSGSGKMEDTLKRSKPTVDYQWLNMVQAMNV</sequence>
<dbReference type="GO" id="GO:0043111">
    <property type="term" value="P:replication fork arrest"/>
    <property type="evidence" value="ECO:0007669"/>
    <property type="project" value="TreeGrafter"/>
</dbReference>
<feature type="domain" description="Timeless C-terminal" evidence="2">
    <location>
        <begin position="460"/>
        <end position="560"/>
    </location>
</feature>
<protein>
    <submittedName>
        <fullName evidence="3">Timeless</fullName>
    </submittedName>
</protein>
<dbReference type="GO" id="GO:0003677">
    <property type="term" value="F:DNA binding"/>
    <property type="evidence" value="ECO:0007669"/>
    <property type="project" value="TreeGrafter"/>
</dbReference>
<proteinExistence type="evidence at transcript level"/>
<dbReference type="AlphaFoldDB" id="A0A2Z4QL28"/>
<dbReference type="Pfam" id="PF05029">
    <property type="entry name" value="TIMELESS_C"/>
    <property type="match status" value="1"/>
</dbReference>
<evidence type="ECO:0000256" key="1">
    <source>
        <dbReference type="ARBA" id="ARBA00008174"/>
    </source>
</evidence>
<organism evidence="3">
    <name type="scientific">Tritonia tetraquetra</name>
    <dbReference type="NCBI Taxonomy" id="2780533"/>
    <lineage>
        <taxon>Eukaryota</taxon>
        <taxon>Metazoa</taxon>
        <taxon>Spiralia</taxon>
        <taxon>Lophotrochozoa</taxon>
        <taxon>Mollusca</taxon>
        <taxon>Gastropoda</taxon>
        <taxon>Heterobranchia</taxon>
        <taxon>Euthyneura</taxon>
        <taxon>Nudipleura</taxon>
        <taxon>Nudibranchia</taxon>
        <taxon>Cladobranchia</taxon>
        <taxon>Dendronotoidea</taxon>
        <taxon>Tritoniidae</taxon>
        <taxon>Tritonia</taxon>
    </lineage>
</organism>
<dbReference type="PANTHER" id="PTHR22940:SF5">
    <property type="entry name" value="PROTEIN TIMELESS"/>
    <property type="match status" value="1"/>
</dbReference>
<dbReference type="GO" id="GO:0006281">
    <property type="term" value="P:DNA repair"/>
    <property type="evidence" value="ECO:0007669"/>
    <property type="project" value="TreeGrafter"/>
</dbReference>
<evidence type="ECO:0000259" key="2">
    <source>
        <dbReference type="Pfam" id="PF05029"/>
    </source>
</evidence>
<dbReference type="GO" id="GO:0000076">
    <property type="term" value="P:DNA replication checkpoint signaling"/>
    <property type="evidence" value="ECO:0007669"/>
    <property type="project" value="TreeGrafter"/>
</dbReference>
<dbReference type="PANTHER" id="PTHR22940">
    <property type="entry name" value="TIMEOUT/TIMELESS-2"/>
    <property type="match status" value="1"/>
</dbReference>
<reference evidence="3" key="1">
    <citation type="journal article" date="2018" name="Biol. Bull.">
        <title>Sequences of Circadian Clock Proteins in the Nudibranch Molluscs Hermissenda crassicornis, Melibe leonina, and Tritonia diomedea.</title>
        <authorList>
            <person name="Cook G.M."/>
            <person name="Gruen A.E."/>
            <person name="Morris J."/>
            <person name="Pankey M.S."/>
            <person name="Senatore A."/>
            <person name="Katz P.S."/>
            <person name="Watson W.H.III."/>
            <person name="Newcomb J.M."/>
        </authorList>
    </citation>
    <scope>NUCLEOTIDE SEQUENCE</scope>
</reference>
<dbReference type="EMBL" id="MG516805">
    <property type="protein sequence ID" value="AWY11217.1"/>
    <property type="molecule type" value="mRNA"/>
</dbReference>
<accession>A0A2Z4QL28</accession>
<dbReference type="InterPro" id="IPR007725">
    <property type="entry name" value="TIMELESS_C"/>
</dbReference>